<proteinExistence type="inferred from homology"/>
<gene>
    <name evidence="12 14" type="primary">RFNG</name>
</gene>
<evidence type="ECO:0000256" key="6">
    <source>
        <dbReference type="ARBA" id="ARBA00022968"/>
    </source>
</evidence>
<dbReference type="ExpressionAtlas" id="A0A5F7ZD65">
    <property type="expression patterns" value="baseline"/>
</dbReference>
<dbReference type="Gene3D" id="3.90.550.50">
    <property type="match status" value="1"/>
</dbReference>
<dbReference type="Ensembl" id="ENSMMUT00000106808.1">
    <property type="protein sequence ID" value="ENSMMUP00000062579.1"/>
    <property type="gene ID" value="ENSMMUG00000012799.4"/>
</dbReference>
<reference evidence="12" key="2">
    <citation type="submission" date="2019-01" db="EMBL/GenBank/DDBJ databases">
        <authorList>
            <person name="Graves T."/>
            <person name="Eichler E.E."/>
            <person name="Wilson R.K."/>
        </authorList>
    </citation>
    <scope>NUCLEOTIDE SEQUENCE [LARGE SCALE GENOMIC DNA]</scope>
    <source>
        <strain evidence="12">17573</strain>
    </source>
</reference>
<evidence type="ECO:0000256" key="7">
    <source>
        <dbReference type="ARBA" id="ARBA00022989"/>
    </source>
</evidence>
<dbReference type="GeneTree" id="ENSGT00940000160801"/>
<feature type="compositionally biased region" description="Low complexity" evidence="10">
    <location>
        <begin position="55"/>
        <end position="81"/>
    </location>
</feature>
<feature type="compositionally biased region" description="Basic and acidic residues" evidence="10">
    <location>
        <begin position="111"/>
        <end position="120"/>
    </location>
</feature>
<dbReference type="InParanoid" id="A0A5F7ZD65"/>
<feature type="domain" description="Fringe-like glycosyltransferase" evidence="11">
    <location>
        <begin position="189"/>
        <end position="407"/>
    </location>
</feature>
<evidence type="ECO:0000256" key="4">
    <source>
        <dbReference type="ARBA" id="ARBA00022679"/>
    </source>
</evidence>
<evidence type="ECO:0000256" key="9">
    <source>
        <dbReference type="ARBA" id="ARBA00037847"/>
    </source>
</evidence>
<dbReference type="GO" id="GO:0012505">
    <property type="term" value="C:endomembrane system"/>
    <property type="evidence" value="ECO:0007669"/>
    <property type="project" value="UniProtKB-SubCell"/>
</dbReference>
<evidence type="ECO:0000259" key="11">
    <source>
        <dbReference type="Pfam" id="PF02434"/>
    </source>
</evidence>
<evidence type="ECO:0000256" key="8">
    <source>
        <dbReference type="ARBA" id="ARBA00023136"/>
    </source>
</evidence>
<evidence type="ECO:0000256" key="1">
    <source>
        <dbReference type="ARBA" id="ARBA00004606"/>
    </source>
</evidence>
<dbReference type="PANTHER" id="PTHR10811">
    <property type="entry name" value="FRINGE-RELATED"/>
    <property type="match status" value="1"/>
</dbReference>
<dbReference type="Bgee" id="ENSMMUG00000012799">
    <property type="expression patterns" value="Expressed in hindlimb stylopod muscle and 20 other cell types or tissues"/>
</dbReference>
<organism evidence="12 13">
    <name type="scientific">Macaca mulatta</name>
    <name type="common">Rhesus macaque</name>
    <dbReference type="NCBI Taxonomy" id="9544"/>
    <lineage>
        <taxon>Eukaryota</taxon>
        <taxon>Metazoa</taxon>
        <taxon>Chordata</taxon>
        <taxon>Craniata</taxon>
        <taxon>Vertebrata</taxon>
        <taxon>Euteleostomi</taxon>
        <taxon>Mammalia</taxon>
        <taxon>Eutheria</taxon>
        <taxon>Euarchontoglires</taxon>
        <taxon>Primates</taxon>
        <taxon>Haplorrhini</taxon>
        <taxon>Catarrhini</taxon>
        <taxon>Cercopithecidae</taxon>
        <taxon>Cercopithecinae</taxon>
        <taxon>Macaca</taxon>
    </lineage>
</organism>
<dbReference type="GO" id="GO:0008593">
    <property type="term" value="P:regulation of Notch signaling pathway"/>
    <property type="evidence" value="ECO:0000318"/>
    <property type="project" value="GO_Central"/>
</dbReference>
<evidence type="ECO:0000256" key="2">
    <source>
        <dbReference type="ARBA" id="ARBA00008661"/>
    </source>
</evidence>
<evidence type="ECO:0000256" key="10">
    <source>
        <dbReference type="SAM" id="MobiDB-lite"/>
    </source>
</evidence>
<name>A0A5F7ZD65_MACMU</name>
<reference evidence="13" key="1">
    <citation type="journal article" date="2007" name="Science">
        <title>Evolutionary and biomedical insights from the rhesus macaque genome.</title>
        <authorList>
            <person name="Gibbs R.A."/>
            <person name="Rogers J."/>
            <person name="Katze M.G."/>
            <person name="Bumgarner R."/>
            <person name="Weinstock G.M."/>
            <person name="Mardis E.R."/>
            <person name="Remington K.A."/>
            <person name="Strausberg R.L."/>
            <person name="Venter J.C."/>
            <person name="Wilson R.K."/>
            <person name="Batzer M.A."/>
            <person name="Bustamante C.D."/>
            <person name="Eichler E.E."/>
            <person name="Hahn M.W."/>
            <person name="Hardison R.C."/>
            <person name="Makova K.D."/>
            <person name="Miller W."/>
            <person name="Milosavljevic A."/>
            <person name="Palermo R.E."/>
            <person name="Siepel A."/>
            <person name="Sikela J.M."/>
            <person name="Attaway T."/>
            <person name="Bell S."/>
            <person name="Bernard K.E."/>
            <person name="Buhay C.J."/>
            <person name="Chandrabose M.N."/>
            <person name="Dao M."/>
            <person name="Davis C."/>
            <person name="Delehaunty K.D."/>
            <person name="Ding Y."/>
            <person name="Dinh H.H."/>
            <person name="Dugan-Rocha S."/>
            <person name="Fulton L.A."/>
            <person name="Gabisi R.A."/>
            <person name="Garner T.T."/>
            <person name="Godfrey J."/>
            <person name="Hawes A.C."/>
            <person name="Hernandez J."/>
            <person name="Hines S."/>
            <person name="Holder M."/>
            <person name="Hume J."/>
            <person name="Jhangiani S.N."/>
            <person name="Joshi V."/>
            <person name="Khan Z.M."/>
            <person name="Kirkness E.F."/>
            <person name="Cree A."/>
            <person name="Fowler R.G."/>
            <person name="Lee S."/>
            <person name="Lewis L.R."/>
            <person name="Li Z."/>
            <person name="Liu Y.-S."/>
            <person name="Moore S.M."/>
            <person name="Muzny D."/>
            <person name="Nazareth L.V."/>
            <person name="Ngo D.N."/>
            <person name="Okwuonu G.O."/>
            <person name="Pai G."/>
            <person name="Parker D."/>
            <person name="Paul H.A."/>
            <person name="Pfannkoch C."/>
            <person name="Pohl C.S."/>
            <person name="Rogers Y.-H.C."/>
            <person name="Ruiz S.J."/>
            <person name="Sabo A."/>
            <person name="Santibanez J."/>
            <person name="Schneider B.W."/>
            <person name="Smith S.M."/>
            <person name="Sodergren E."/>
            <person name="Svatek A.F."/>
            <person name="Utterback T.R."/>
            <person name="Vattathil S."/>
            <person name="Warren W."/>
            <person name="White C.S."/>
            <person name="Chinwalla A.T."/>
            <person name="Feng Y."/>
            <person name="Halpern A.L."/>
            <person name="Hillier L.W."/>
            <person name="Huang X."/>
            <person name="Minx P."/>
            <person name="Nelson J.O."/>
            <person name="Pepin K.H."/>
            <person name="Qin X."/>
            <person name="Sutton G.G."/>
            <person name="Venter E."/>
            <person name="Walenz B.P."/>
            <person name="Wallis J.W."/>
            <person name="Worley K.C."/>
            <person name="Yang S.-P."/>
            <person name="Jones S.M."/>
            <person name="Marra M.A."/>
            <person name="Rocchi M."/>
            <person name="Schein J.E."/>
            <person name="Baertsch R."/>
            <person name="Clarke L."/>
            <person name="Csuros M."/>
            <person name="Glasscock J."/>
            <person name="Harris R.A."/>
            <person name="Havlak P."/>
            <person name="Jackson A.R."/>
            <person name="Jiang H."/>
            <person name="Liu Y."/>
            <person name="Messina D.N."/>
            <person name="Shen Y."/>
            <person name="Song H.X.-Z."/>
            <person name="Wylie T."/>
            <person name="Zhang L."/>
            <person name="Birney E."/>
            <person name="Han K."/>
            <person name="Konkel M.K."/>
            <person name="Lee J."/>
            <person name="Smit A.F.A."/>
            <person name="Ullmer B."/>
            <person name="Wang H."/>
            <person name="Xing J."/>
            <person name="Burhans R."/>
            <person name="Cheng Z."/>
            <person name="Karro J.E."/>
            <person name="Ma J."/>
            <person name="Raney B."/>
            <person name="She X."/>
            <person name="Cox M.J."/>
            <person name="Demuth J.P."/>
            <person name="Dumas L.J."/>
            <person name="Han S.-G."/>
            <person name="Hopkins J."/>
            <person name="Karimpour-Fard A."/>
            <person name="Kim Y.H."/>
            <person name="Pollack J.R."/>
            <person name="Vinar T."/>
            <person name="Addo-Quaye C."/>
            <person name="Degenhardt J."/>
            <person name="Denby A."/>
            <person name="Hubisz M.J."/>
            <person name="Indap A."/>
            <person name="Kosiol C."/>
            <person name="Lahn B.T."/>
            <person name="Lawson H.A."/>
            <person name="Marklein A."/>
            <person name="Nielsen R."/>
            <person name="Vallender E.J."/>
            <person name="Clark A.G."/>
            <person name="Ferguson B."/>
            <person name="Hernandez R.D."/>
            <person name="Hirani K."/>
            <person name="Kehrer-Sawatzki H."/>
            <person name="Kolb J."/>
            <person name="Patil S."/>
            <person name="Pu L.-L."/>
            <person name="Ren Y."/>
            <person name="Smith D.G."/>
            <person name="Wheeler D.A."/>
            <person name="Schenck I."/>
            <person name="Ball E.V."/>
            <person name="Chen R."/>
            <person name="Cooper D.N."/>
            <person name="Giardine B."/>
            <person name="Hsu F."/>
            <person name="Kent W.J."/>
            <person name="Lesk A."/>
            <person name="Nelson D.L."/>
            <person name="O'brien W.E."/>
            <person name="Pruefer K."/>
            <person name="Stenson P.D."/>
            <person name="Wallace J.C."/>
            <person name="Ke H."/>
            <person name="Liu X.-M."/>
            <person name="Wang P."/>
            <person name="Xiang A.P."/>
            <person name="Yang F."/>
            <person name="Barber G.P."/>
            <person name="Haussler D."/>
            <person name="Karolchik D."/>
            <person name="Kern A.D."/>
            <person name="Kuhn R.M."/>
            <person name="Smith K.E."/>
            <person name="Zwieg A.S."/>
        </authorList>
    </citation>
    <scope>NUCLEOTIDE SEQUENCE [LARGE SCALE GENOMIC DNA]</scope>
    <source>
        <strain evidence="13">17573</strain>
    </source>
</reference>
<evidence type="ECO:0000313" key="14">
    <source>
        <dbReference type="VGNC" id="VGNC:76905"/>
    </source>
</evidence>
<keyword evidence="8" id="KW-0472">Membrane</keyword>
<dbReference type="InterPro" id="IPR003378">
    <property type="entry name" value="Fringe-like_glycosylTrfase"/>
</dbReference>
<dbReference type="GO" id="GO:0033829">
    <property type="term" value="F:O-fucosylpeptide 3-beta-N-acetylglucosaminyltransferase activity"/>
    <property type="evidence" value="ECO:0000318"/>
    <property type="project" value="GO_Central"/>
</dbReference>
<dbReference type="GO" id="GO:0045747">
    <property type="term" value="P:positive regulation of Notch signaling pathway"/>
    <property type="evidence" value="ECO:0007669"/>
    <property type="project" value="Ensembl"/>
</dbReference>
<dbReference type="Proteomes" id="UP000006718">
    <property type="component" value="Chromosome 16"/>
</dbReference>
<feature type="compositionally biased region" description="Basic and acidic residues" evidence="10">
    <location>
        <begin position="141"/>
        <end position="150"/>
    </location>
</feature>
<dbReference type="Pfam" id="PF02434">
    <property type="entry name" value="Fringe"/>
    <property type="match status" value="1"/>
</dbReference>
<accession>A0A5F7ZD65</accession>
<keyword evidence="13" id="KW-1185">Reference proteome</keyword>
<keyword evidence="3" id="KW-0328">Glycosyltransferase</keyword>
<keyword evidence="7" id="KW-1133">Transmembrane helix</keyword>
<dbReference type="AlphaFoldDB" id="A0A5F7ZD65"/>
<dbReference type="FunCoup" id="A0A5F7ZD65">
    <property type="interactions" value="227"/>
</dbReference>
<dbReference type="SMR" id="A0A5F7ZD65"/>
<dbReference type="STRING" id="9544.ENSMMUP00000062579"/>
<sequence>ACRPLPGQRSRRFRGAGRGGTTAFLKGPPPTHGSGPVLVSRRRGSRRPHEPRAWGAVPGLPRAGRGPGRAAATAAAAAPRARPGPDPRPGPARAPVPARRPQPAARRRLHSRQDHPEEPRAAPATAAAHLDLPGPPAGAPDPDRNGEPHAHPPRIPGSRPGPSPRRLRAGRVGPQPGQRPRRLIGCFSPQTFIFTDGDDPELELQGGGGRVINTNCSAVRTRQALCCKMSVEYDKFIESGRKWFCHVDDDNYVNPRSLLHLLSSFSPSQDVYLGRPSLDHPIEATERVQGGRTVTTVKFWFATGGAGFCLSRGLALKMSPWASLGSFMSTAEQVRLPDDCTVGYIVEGLLGARLLHSPLFHSHLENLQRLPPDTLLQQVTLSYGGPENPHNVVNVAGGFSVQQDPTRFKSVHCLLYPDTDWCPRQKQGAPISR</sequence>
<feature type="compositionally biased region" description="Low complexity" evidence="10">
    <location>
        <begin position="121"/>
        <end position="132"/>
    </location>
</feature>
<evidence type="ECO:0000256" key="3">
    <source>
        <dbReference type="ARBA" id="ARBA00022676"/>
    </source>
</evidence>
<feature type="compositionally biased region" description="Pro residues" evidence="10">
    <location>
        <begin position="153"/>
        <end position="163"/>
    </location>
</feature>
<keyword evidence="5" id="KW-0812">Transmembrane</keyword>
<reference evidence="12" key="3">
    <citation type="submission" date="2025-08" db="UniProtKB">
        <authorList>
            <consortium name="Ensembl"/>
        </authorList>
    </citation>
    <scope>IDENTIFICATION</scope>
    <source>
        <strain evidence="12">17573</strain>
    </source>
</reference>
<reference evidence="12" key="4">
    <citation type="submission" date="2025-09" db="UniProtKB">
        <authorList>
            <consortium name="Ensembl"/>
        </authorList>
    </citation>
    <scope>IDENTIFICATION</scope>
    <source>
        <strain evidence="12">17573</strain>
    </source>
</reference>
<comment type="similarity">
    <text evidence="2">Belongs to the glycosyltransferase 31 family.</text>
</comment>
<feature type="compositionally biased region" description="Pro residues" evidence="10">
    <location>
        <begin position="82"/>
        <end position="100"/>
    </location>
</feature>
<dbReference type="FunFam" id="3.90.550.50:FF:000048">
    <property type="entry name" value="beta-1,3-N-acetylglucosaminyltransferase radical fringe"/>
    <property type="match status" value="1"/>
</dbReference>
<protein>
    <submittedName>
        <fullName evidence="12">RFNG O-fucosylpeptide 3-beta-N-acetylglucosaminyltransferase</fullName>
    </submittedName>
</protein>
<comment type="subcellular location">
    <subcellularLocation>
        <location evidence="9">Endomembrane system</location>
        <topology evidence="9">Single-pass membrane protein</topology>
    </subcellularLocation>
    <subcellularLocation>
        <location evidence="1">Membrane</location>
        <topology evidence="1">Single-pass type II membrane protein</topology>
    </subcellularLocation>
</comment>
<evidence type="ECO:0000313" key="13">
    <source>
        <dbReference type="Proteomes" id="UP000006718"/>
    </source>
</evidence>
<evidence type="ECO:0000256" key="5">
    <source>
        <dbReference type="ARBA" id="ARBA00022692"/>
    </source>
</evidence>
<evidence type="ECO:0000313" key="12">
    <source>
        <dbReference type="Ensembl" id="ENSMMUP00000062579.1"/>
    </source>
</evidence>
<keyword evidence="4" id="KW-0808">Transferase</keyword>
<feature type="region of interest" description="Disordered" evidence="10">
    <location>
        <begin position="1"/>
        <end position="183"/>
    </location>
</feature>
<dbReference type="GO" id="GO:0016020">
    <property type="term" value="C:membrane"/>
    <property type="evidence" value="ECO:0007669"/>
    <property type="project" value="UniProtKB-SubCell"/>
</dbReference>
<dbReference type="VGNC" id="VGNC:76905">
    <property type="gene designation" value="RFNG"/>
</dbReference>
<dbReference type="VEuPathDB" id="HostDB:ENSMMUG00000012799"/>
<keyword evidence="6" id="KW-0735">Signal-anchor</keyword>